<accession>A0ABV7HFK7</accession>
<reference evidence="2" key="1">
    <citation type="journal article" date="2019" name="Int. J. Syst. Evol. Microbiol.">
        <title>The Global Catalogue of Microorganisms (GCM) 10K type strain sequencing project: providing services to taxonomists for standard genome sequencing and annotation.</title>
        <authorList>
            <consortium name="The Broad Institute Genomics Platform"/>
            <consortium name="The Broad Institute Genome Sequencing Center for Infectious Disease"/>
            <person name="Wu L."/>
            <person name="Ma J."/>
        </authorList>
    </citation>
    <scope>NUCLEOTIDE SEQUENCE [LARGE SCALE GENOMIC DNA]</scope>
    <source>
        <strain evidence="2">KCTC 52438</strain>
    </source>
</reference>
<protein>
    <submittedName>
        <fullName evidence="1">Helix-turn-helix transcriptional regulator</fullName>
    </submittedName>
</protein>
<dbReference type="RefSeq" id="WP_386720377.1">
    <property type="nucleotide sequence ID" value="NZ_JBHRSZ010000004.1"/>
</dbReference>
<sequence>MTLIKQHDLDIAAIPALVGRQQFISLVGISEKTFERQEAKGEIPLHFKKIGARRYWRRRDVLDFIGEV</sequence>
<name>A0ABV7HFK7_9GAMM</name>
<organism evidence="1 2">
    <name type="scientific">Litoribrevibacter euphylliae</name>
    <dbReference type="NCBI Taxonomy" id="1834034"/>
    <lineage>
        <taxon>Bacteria</taxon>
        <taxon>Pseudomonadati</taxon>
        <taxon>Pseudomonadota</taxon>
        <taxon>Gammaproteobacteria</taxon>
        <taxon>Oceanospirillales</taxon>
        <taxon>Oceanospirillaceae</taxon>
        <taxon>Litoribrevibacter</taxon>
    </lineage>
</organism>
<proteinExistence type="predicted"/>
<gene>
    <name evidence="1" type="ORF">ACFOEK_10730</name>
</gene>
<keyword evidence="2" id="KW-1185">Reference proteome</keyword>
<evidence type="ECO:0000313" key="1">
    <source>
        <dbReference type="EMBL" id="MFC3151501.1"/>
    </source>
</evidence>
<dbReference type="Proteomes" id="UP001595476">
    <property type="component" value="Unassembled WGS sequence"/>
</dbReference>
<comment type="caution">
    <text evidence="1">The sequence shown here is derived from an EMBL/GenBank/DDBJ whole genome shotgun (WGS) entry which is preliminary data.</text>
</comment>
<evidence type="ECO:0000313" key="2">
    <source>
        <dbReference type="Proteomes" id="UP001595476"/>
    </source>
</evidence>
<dbReference type="EMBL" id="JBHRSZ010000004">
    <property type="protein sequence ID" value="MFC3151501.1"/>
    <property type="molecule type" value="Genomic_DNA"/>
</dbReference>